<dbReference type="FunFam" id="2.30.30.140:FF:000099">
    <property type="entry name" value="Histone-lysine N-methyltransferase"/>
    <property type="match status" value="1"/>
</dbReference>
<dbReference type="FunFam" id="2.170.270.10:FF:000002">
    <property type="entry name" value="Histone-lysine N-methyltransferase"/>
    <property type="match status" value="1"/>
</dbReference>
<evidence type="ECO:0000256" key="6">
    <source>
        <dbReference type="ARBA" id="ARBA00022679"/>
    </source>
</evidence>
<feature type="compositionally biased region" description="Basic and acidic residues" evidence="17">
    <location>
        <begin position="691"/>
        <end position="703"/>
    </location>
</feature>
<feature type="compositionally biased region" description="Polar residues" evidence="17">
    <location>
        <begin position="335"/>
        <end position="344"/>
    </location>
</feature>
<dbReference type="GO" id="GO:0140938">
    <property type="term" value="F:histone H3 methyltransferase activity"/>
    <property type="evidence" value="ECO:0007669"/>
    <property type="project" value="UniProtKB-ARBA"/>
</dbReference>
<dbReference type="InterPro" id="IPR019787">
    <property type="entry name" value="Znf_PHD-finger"/>
</dbReference>
<dbReference type="InterPro" id="IPR001214">
    <property type="entry name" value="SET_dom"/>
</dbReference>
<dbReference type="PROSITE" id="PS01359">
    <property type="entry name" value="ZF_PHD_1"/>
    <property type="match status" value="1"/>
</dbReference>
<feature type="compositionally biased region" description="Polar residues" evidence="17">
    <location>
        <begin position="316"/>
        <end position="328"/>
    </location>
</feature>
<feature type="region of interest" description="Disordered" evidence="17">
    <location>
        <begin position="971"/>
        <end position="1028"/>
    </location>
</feature>
<dbReference type="SMART" id="SM00570">
    <property type="entry name" value="AWS"/>
    <property type="match status" value="1"/>
</dbReference>
<dbReference type="GO" id="GO:0016279">
    <property type="term" value="F:protein-lysine N-methyltransferase activity"/>
    <property type="evidence" value="ECO:0007669"/>
    <property type="project" value="UniProtKB-ARBA"/>
</dbReference>
<evidence type="ECO:0000259" key="22">
    <source>
        <dbReference type="PROSITE" id="PS51215"/>
    </source>
</evidence>
<dbReference type="PROSITE" id="PS50868">
    <property type="entry name" value="POST_SET"/>
    <property type="match status" value="1"/>
</dbReference>
<comment type="subcellular location">
    <subcellularLocation>
        <location evidence="2">Chromosome</location>
    </subcellularLocation>
    <subcellularLocation>
        <location evidence="1">Nucleus</location>
    </subcellularLocation>
</comment>
<gene>
    <name evidence="23" type="ORF">QE152_g19476</name>
</gene>
<keyword evidence="8" id="KW-0479">Metal-binding</keyword>
<dbReference type="Pfam" id="PF22908">
    <property type="entry name" value="PHD_NSD"/>
    <property type="match status" value="1"/>
</dbReference>
<evidence type="ECO:0000313" key="23">
    <source>
        <dbReference type="EMBL" id="KAK9722838.1"/>
    </source>
</evidence>
<dbReference type="Gene3D" id="2.170.270.10">
    <property type="entry name" value="SET domain"/>
    <property type="match status" value="1"/>
</dbReference>
<feature type="region of interest" description="Disordered" evidence="17">
    <location>
        <begin position="688"/>
        <end position="720"/>
    </location>
</feature>
<evidence type="ECO:0000256" key="11">
    <source>
        <dbReference type="ARBA" id="ARBA00022833"/>
    </source>
</evidence>
<accession>A0AAW1KS32</accession>
<keyword evidence="13" id="KW-0805">Transcription regulation</keyword>
<feature type="compositionally biased region" description="Basic and acidic residues" evidence="17">
    <location>
        <begin position="2025"/>
        <end position="2042"/>
    </location>
</feature>
<dbReference type="CDD" id="cd05838">
    <property type="entry name" value="PWWP_NSD_rpt2"/>
    <property type="match status" value="1"/>
</dbReference>
<dbReference type="GO" id="GO:0005634">
    <property type="term" value="C:nucleus"/>
    <property type="evidence" value="ECO:0007669"/>
    <property type="project" value="UniProtKB-SubCell"/>
</dbReference>
<keyword evidence="7" id="KW-0949">S-adenosyl-L-methionine</keyword>
<evidence type="ECO:0000256" key="15">
    <source>
        <dbReference type="ARBA" id="ARBA00023242"/>
    </source>
</evidence>
<dbReference type="InterPro" id="IPR055198">
    <property type="entry name" value="NSD_PHD"/>
</dbReference>
<evidence type="ECO:0000256" key="12">
    <source>
        <dbReference type="ARBA" id="ARBA00022853"/>
    </source>
</evidence>
<feature type="region of interest" description="Disordered" evidence="17">
    <location>
        <begin position="1911"/>
        <end position="1969"/>
    </location>
</feature>
<dbReference type="InterPro" id="IPR046341">
    <property type="entry name" value="SET_dom_sf"/>
</dbReference>
<feature type="region of interest" description="Disordered" evidence="17">
    <location>
        <begin position="747"/>
        <end position="795"/>
    </location>
</feature>
<feature type="domain" description="PWWP" evidence="20">
    <location>
        <begin position="1452"/>
        <end position="1514"/>
    </location>
</feature>
<feature type="compositionally biased region" description="Basic residues" evidence="17">
    <location>
        <begin position="1789"/>
        <end position="1802"/>
    </location>
</feature>
<dbReference type="CDD" id="cd15565">
    <property type="entry name" value="PHD2_NSD"/>
    <property type="match status" value="1"/>
</dbReference>
<dbReference type="Gene3D" id="3.30.40.10">
    <property type="entry name" value="Zinc/RING finger domain, C3HC4 (zinc finger)"/>
    <property type="match status" value="4"/>
</dbReference>
<feature type="compositionally biased region" description="Basic residues" evidence="17">
    <location>
        <begin position="747"/>
        <end position="758"/>
    </location>
</feature>
<keyword evidence="3" id="KW-0158">Chromosome</keyword>
<feature type="compositionally biased region" description="Basic and acidic residues" evidence="17">
    <location>
        <begin position="1911"/>
        <end position="1924"/>
    </location>
</feature>
<comment type="caution">
    <text evidence="23">The sequence shown here is derived from an EMBL/GenBank/DDBJ whole genome shotgun (WGS) entry which is preliminary data.</text>
</comment>
<dbReference type="SUPFAM" id="SSF57903">
    <property type="entry name" value="FYVE/PHD zinc finger"/>
    <property type="match status" value="3"/>
</dbReference>
<keyword evidence="10 16" id="KW-0863">Zinc-finger</keyword>
<evidence type="ECO:0000256" key="3">
    <source>
        <dbReference type="ARBA" id="ARBA00022454"/>
    </source>
</evidence>
<evidence type="ECO:0000256" key="10">
    <source>
        <dbReference type="ARBA" id="ARBA00022771"/>
    </source>
</evidence>
<dbReference type="CDD" id="cd19173">
    <property type="entry name" value="SET_NSD"/>
    <property type="match status" value="1"/>
</dbReference>
<evidence type="ECO:0000256" key="17">
    <source>
        <dbReference type="SAM" id="MobiDB-lite"/>
    </source>
</evidence>
<keyword evidence="12" id="KW-0156">Chromatin regulator</keyword>
<evidence type="ECO:0000256" key="16">
    <source>
        <dbReference type="PROSITE-ProRule" id="PRU00146"/>
    </source>
</evidence>
<evidence type="ECO:0000256" key="2">
    <source>
        <dbReference type="ARBA" id="ARBA00004286"/>
    </source>
</evidence>
<dbReference type="PROSITE" id="PS51215">
    <property type="entry name" value="AWS"/>
    <property type="match status" value="1"/>
</dbReference>
<dbReference type="SUPFAM" id="SSF82199">
    <property type="entry name" value="SET domain"/>
    <property type="match status" value="1"/>
</dbReference>
<feature type="region of interest" description="Disordered" evidence="17">
    <location>
        <begin position="1982"/>
        <end position="2042"/>
    </location>
</feature>
<keyword evidence="11" id="KW-0862">Zinc</keyword>
<feature type="domain" description="SET" evidence="19">
    <location>
        <begin position="1639"/>
        <end position="1756"/>
    </location>
</feature>
<reference evidence="23 24" key="1">
    <citation type="journal article" date="2024" name="BMC Genomics">
        <title>De novo assembly and annotation of Popillia japonica's genome with initial clues to its potential as an invasive pest.</title>
        <authorList>
            <person name="Cucini C."/>
            <person name="Boschi S."/>
            <person name="Funari R."/>
            <person name="Cardaioli E."/>
            <person name="Iannotti N."/>
            <person name="Marturano G."/>
            <person name="Paoli F."/>
            <person name="Bruttini M."/>
            <person name="Carapelli A."/>
            <person name="Frati F."/>
            <person name="Nardi F."/>
        </authorList>
    </citation>
    <scope>NUCLEOTIDE SEQUENCE [LARGE SCALE GENOMIC DNA]</scope>
    <source>
        <strain evidence="23">DMR45628</strain>
    </source>
</reference>
<feature type="region of interest" description="Disordered" evidence="17">
    <location>
        <begin position="1788"/>
        <end position="1808"/>
    </location>
</feature>
<feature type="compositionally biased region" description="Basic and acidic residues" evidence="17">
    <location>
        <begin position="1936"/>
        <end position="1945"/>
    </location>
</feature>
<keyword evidence="5" id="KW-0489">Methyltransferase</keyword>
<dbReference type="InterPro" id="IPR019786">
    <property type="entry name" value="Zinc_finger_PHD-type_CS"/>
</dbReference>
<evidence type="ECO:0000256" key="7">
    <source>
        <dbReference type="ARBA" id="ARBA00022691"/>
    </source>
</evidence>
<feature type="compositionally biased region" description="Polar residues" evidence="17">
    <location>
        <begin position="772"/>
        <end position="785"/>
    </location>
</feature>
<feature type="region of interest" description="Disordered" evidence="17">
    <location>
        <begin position="301"/>
        <end position="344"/>
    </location>
</feature>
<evidence type="ECO:0000259" key="19">
    <source>
        <dbReference type="PROSITE" id="PS50280"/>
    </source>
</evidence>
<dbReference type="PROSITE" id="PS50280">
    <property type="entry name" value="SET"/>
    <property type="match status" value="1"/>
</dbReference>
<dbReference type="SMART" id="SM00249">
    <property type="entry name" value="PHD"/>
    <property type="match status" value="5"/>
</dbReference>
<evidence type="ECO:0000256" key="1">
    <source>
        <dbReference type="ARBA" id="ARBA00004123"/>
    </source>
</evidence>
<feature type="compositionally biased region" description="Polar residues" evidence="17">
    <location>
        <begin position="1013"/>
        <end position="1022"/>
    </location>
</feature>
<dbReference type="Pfam" id="PF00856">
    <property type="entry name" value="SET"/>
    <property type="match status" value="1"/>
</dbReference>
<dbReference type="CDD" id="cd15567">
    <property type="entry name" value="PHD4_NSD"/>
    <property type="match status" value="1"/>
</dbReference>
<dbReference type="SMART" id="SM00508">
    <property type="entry name" value="PostSET"/>
    <property type="match status" value="1"/>
</dbReference>
<feature type="domain" description="PWWP" evidence="20">
    <location>
        <begin position="568"/>
        <end position="631"/>
    </location>
</feature>
<sequence length="2084" mass="239008">MDSSNAEDLAVSPTGKIKSEISPLGVSRYGRTRKPKISQDFCSIDDAIDDNTDADFVKPSKTPNKLIVKAKVINPTTINGVTPLTKENVIKSKPRVVHNNNMEILHITGDSEVCDSKPIANVQKLQRLPKPESVQLPVVKNISVTKDKISKIKDEKLSEQLKPILSEEIFQTPSINVAEVFKIISNKPSEFELETSAKNNTKSILKTYTNKRKSFQRQSSLIESFGLPDEPIVPVNEDEYIKPLRISEIDVDIVKPEAVNLIDRELIDSLWKISSTEEDYICHDDTDISIPIFDIRSRYTPERDMSKKKSKISKIRNVSSDANKNSRSTTDRNQSKNKVLKSNTEENVISFSTPKLKGVRVRNEKVEEKQGIIKRIINKTVDMDNSAERNENMIYPNIPDPPVIIKKEKMKYETPIITNEFPISPVSNQKKGICALVYERGKDILTKQPKPAEVGDFEAHIKAALIDKSKKKEVLESSNSMNFTSGIDINKLKSQITSRMELIKSEVKAKDDVEEAILPEQTQVESEIIMGVMEKEPSIPREVDKPKEIDKPILEATNSKKDDKEFALGDLMWAKIGRYPYWPCLIMKDPHLKDYKRFQYRHALLYHVRFFGDNGRRSWITVKHLLPYDTDLNKMQEENKNDHIVPSKGSKSYKQWAIGVQEADELKDKSKKEKLQFFKKMLLNKQQTRKPFKENLQKSEKVITRPRRRSPKIKRQKEKEFVTTEDIKNEILEDLVASLETNNFKRTTRSSLHRRSSSKSHTTENKARRFTYNDNESGKQSTPSRFSDDESSNKSHLPLTLESQIALYKRNNLFKGVTRERICQICEKPDEVIKCRGRCNGYYHISCANKRENLNGDEDDSFNDISMDMTESQLDSSMELSQIEDDDLDEPSIDRSALPNTTEVVLLNDTTLTTLIEMGNAENNVDEKLKVDTSIQNERDKNNALRGRRSKPSVDLNDIKKKLDVLLEKNVSEEEPKRDSQRRSRKSRFRDLSPSTRRITRRSRKSRFRDLSPSTRRITRSQSQEREIIPKEIVAKKPRRARSQRNSISEDLGEIDILSMLKSNVKQEMPDEQIEISVSNITITKDVKENSIPLETPKKTKKTLSQNLDSKDDENVSYKVPETSHNCNVKIVHIKDRRKTGNSPKLTLKQDPEFEKLPLNDQIDHTMKEVMRKFDKKPLYADSTTDYTSSEDSAIDLLSPKGKKILADCLKQDTSPNKVVSDDDPNNINTDDKKKINLKMIKPKHDELQTEIDFKCINCLEDIDYPCFVCHREVSKKGSSIRQKCSLFSCGKFYHPECLKVWPQTQWSVISTTKHKLSNTNLDTFVCPNHVCHTCVSDDPRAAIPRCTSDKIVRCLRCPATYHNSAYCIPAGTMILSTTQIVCPRHLIPKRIVKKSLPIINTTWCFICSEGGDLICCEMCPTSVHSECLKINLREDDSFICEDCETGRFPLYDEIVWVKFSTYRWWPAIILFPNEVPERIKTIKHRPGEFVVKFFGTYNHYWIGRGRVFLFQEGDSGEMSYSSQKRTYAVFKKSIQEATEAHRLKKEFKQAIIDEAAIKSKHKPPHYIKIKVNRPVGNVRQFDGNISNTTPCECDPKSKNPCGADGDCLNRLLLTECNAEVCPAGEKCQNQNFEKRNYPPLVPYRTEGRGWGLKSLEKLKKGQFVIEYVGEMIDEQEYQRRIKKMHEQKEENYYFLTIDKDRMLDAGPKGNVARFMNHSCQPNCETQKWTVNGDTRVGLFAVVDIPANTELTFNYNLECVGKEKKICKCGASNCSGFIGVKAKQEESRKRSKLKLKNKRKKNSPAPEPVSNKPCFVCGETGEVSLCNNKICTKSYHLRCVDLETLPDSKWVCPWHSCTICTKRTIRCCVKCIRSYCPVHSDGNIRYDKLLGFVCSEHDPTKATAHEIKLDNISQKDDLPPKLTDESDVTSTTSNEEDSKRQEQQPERQTTPQELIDNTEIVTSTPIKLTDDNNDVMEVEHRIEEATPQTEVAPPLKRKRGRPPKRFNSKFGNPKRRKLNESEITPEDKNEGEGAGEHLLDEKEVAAINSRSIRNLRTFKSVDYRGVKQNVQKKQDSGRNQFEID</sequence>
<dbReference type="Proteomes" id="UP001458880">
    <property type="component" value="Unassembled WGS sequence"/>
</dbReference>
<feature type="domain" description="Post-SET" evidence="21">
    <location>
        <begin position="1763"/>
        <end position="1779"/>
    </location>
</feature>
<dbReference type="SUPFAM" id="SSF63748">
    <property type="entry name" value="Tudor/PWWP/MBT"/>
    <property type="match status" value="2"/>
</dbReference>
<dbReference type="Pfam" id="PF00855">
    <property type="entry name" value="PWWP"/>
    <property type="match status" value="2"/>
</dbReference>
<keyword evidence="4" id="KW-0597">Phosphoprotein</keyword>
<evidence type="ECO:0000313" key="24">
    <source>
        <dbReference type="Proteomes" id="UP001458880"/>
    </source>
</evidence>
<evidence type="ECO:0000259" key="18">
    <source>
        <dbReference type="PROSITE" id="PS50016"/>
    </source>
</evidence>
<dbReference type="InterPro" id="IPR050777">
    <property type="entry name" value="SET2_Histone-Lys_MeTrsfase"/>
</dbReference>
<dbReference type="CDD" id="cd15566">
    <property type="entry name" value="PHD3_NSD"/>
    <property type="match status" value="1"/>
</dbReference>
<evidence type="ECO:0000259" key="20">
    <source>
        <dbReference type="PROSITE" id="PS50812"/>
    </source>
</evidence>
<dbReference type="InterPro" id="IPR013083">
    <property type="entry name" value="Znf_RING/FYVE/PHD"/>
</dbReference>
<feature type="compositionally biased region" description="Basic residues" evidence="17">
    <location>
        <begin position="998"/>
        <end position="1007"/>
    </location>
</feature>
<dbReference type="SMART" id="SM00293">
    <property type="entry name" value="PWWP"/>
    <property type="match status" value="2"/>
</dbReference>
<feature type="compositionally biased region" description="Basic and acidic residues" evidence="17">
    <location>
        <begin position="971"/>
        <end position="982"/>
    </location>
</feature>
<dbReference type="InterPro" id="IPR003616">
    <property type="entry name" value="Post-SET_dom"/>
</dbReference>
<keyword evidence="24" id="KW-1185">Reference proteome</keyword>
<evidence type="ECO:0000256" key="13">
    <source>
        <dbReference type="ARBA" id="ARBA00023015"/>
    </source>
</evidence>
<keyword evidence="6" id="KW-0808">Transferase</keyword>
<dbReference type="EMBL" id="JASPKY010000184">
    <property type="protein sequence ID" value="KAK9722838.1"/>
    <property type="molecule type" value="Genomic_DNA"/>
</dbReference>
<evidence type="ECO:0000259" key="21">
    <source>
        <dbReference type="PROSITE" id="PS50868"/>
    </source>
</evidence>
<evidence type="ECO:0000256" key="8">
    <source>
        <dbReference type="ARBA" id="ARBA00022723"/>
    </source>
</evidence>
<dbReference type="PROSITE" id="PS50016">
    <property type="entry name" value="ZF_PHD_2"/>
    <property type="match status" value="1"/>
</dbReference>
<dbReference type="GO" id="GO:0008270">
    <property type="term" value="F:zinc ion binding"/>
    <property type="evidence" value="ECO:0007669"/>
    <property type="project" value="UniProtKB-KW"/>
</dbReference>
<evidence type="ECO:0000256" key="14">
    <source>
        <dbReference type="ARBA" id="ARBA00023163"/>
    </source>
</evidence>
<dbReference type="InterPro" id="IPR041306">
    <property type="entry name" value="C5HCH"/>
</dbReference>
<dbReference type="GO" id="GO:0005694">
    <property type="term" value="C:chromosome"/>
    <property type="evidence" value="ECO:0007669"/>
    <property type="project" value="UniProtKB-SubCell"/>
</dbReference>
<dbReference type="CDD" id="cd20144">
    <property type="entry name" value="PWWP_NSD_rpt1"/>
    <property type="match status" value="1"/>
</dbReference>
<proteinExistence type="predicted"/>
<dbReference type="Pfam" id="PF17907">
    <property type="entry name" value="AWS"/>
    <property type="match status" value="1"/>
</dbReference>
<dbReference type="SMART" id="SM00317">
    <property type="entry name" value="SET"/>
    <property type="match status" value="1"/>
</dbReference>
<dbReference type="InterPro" id="IPR001965">
    <property type="entry name" value="Znf_PHD"/>
</dbReference>
<keyword evidence="15" id="KW-0539">Nucleus</keyword>
<feature type="region of interest" description="Disordered" evidence="17">
    <location>
        <begin position="1092"/>
        <end position="1119"/>
    </location>
</feature>
<dbReference type="InterPro" id="IPR006560">
    <property type="entry name" value="AWS_dom"/>
</dbReference>
<dbReference type="Pfam" id="PF23004">
    <property type="entry name" value="PHDvar_NSD"/>
    <property type="match status" value="1"/>
</dbReference>
<dbReference type="PANTHER" id="PTHR22884">
    <property type="entry name" value="SET DOMAIN PROTEINS"/>
    <property type="match status" value="1"/>
</dbReference>
<feature type="domain" description="AWS" evidence="22">
    <location>
        <begin position="1587"/>
        <end position="1637"/>
    </location>
</feature>
<keyword evidence="14" id="KW-0804">Transcription</keyword>
<dbReference type="PROSITE" id="PS50812">
    <property type="entry name" value="PWWP"/>
    <property type="match status" value="2"/>
</dbReference>
<evidence type="ECO:0000256" key="4">
    <source>
        <dbReference type="ARBA" id="ARBA00022553"/>
    </source>
</evidence>
<dbReference type="Gene3D" id="2.30.30.140">
    <property type="match status" value="2"/>
</dbReference>
<feature type="compositionally biased region" description="Basic residues" evidence="17">
    <location>
        <begin position="1995"/>
        <end position="2017"/>
    </location>
</feature>
<name>A0AAW1KS32_POPJA</name>
<dbReference type="InterPro" id="IPR011011">
    <property type="entry name" value="Znf_FYVE_PHD"/>
</dbReference>
<dbReference type="Pfam" id="PF00628">
    <property type="entry name" value="PHD"/>
    <property type="match status" value="1"/>
</dbReference>
<protein>
    <submittedName>
        <fullName evidence="23">PWWP domain</fullName>
    </submittedName>
</protein>
<dbReference type="InterPro" id="IPR055197">
    <property type="entry name" value="PHDvar_NSD"/>
</dbReference>
<evidence type="ECO:0000256" key="9">
    <source>
        <dbReference type="ARBA" id="ARBA00022737"/>
    </source>
</evidence>
<feature type="domain" description="PHD-type" evidence="18">
    <location>
        <begin position="1402"/>
        <end position="1447"/>
    </location>
</feature>
<dbReference type="CDD" id="cd15568">
    <property type="entry name" value="PHD5_NSD"/>
    <property type="match status" value="1"/>
</dbReference>
<dbReference type="InterPro" id="IPR000313">
    <property type="entry name" value="PWWP_dom"/>
</dbReference>
<feature type="compositionally biased region" description="Basic residues" evidence="17">
    <location>
        <begin position="704"/>
        <end position="716"/>
    </location>
</feature>
<evidence type="ECO:0000256" key="5">
    <source>
        <dbReference type="ARBA" id="ARBA00022603"/>
    </source>
</evidence>
<organism evidence="23 24">
    <name type="scientific">Popillia japonica</name>
    <name type="common">Japanese beetle</name>
    <dbReference type="NCBI Taxonomy" id="7064"/>
    <lineage>
        <taxon>Eukaryota</taxon>
        <taxon>Metazoa</taxon>
        <taxon>Ecdysozoa</taxon>
        <taxon>Arthropoda</taxon>
        <taxon>Hexapoda</taxon>
        <taxon>Insecta</taxon>
        <taxon>Pterygota</taxon>
        <taxon>Neoptera</taxon>
        <taxon>Endopterygota</taxon>
        <taxon>Coleoptera</taxon>
        <taxon>Polyphaga</taxon>
        <taxon>Scarabaeiformia</taxon>
        <taxon>Scarabaeidae</taxon>
        <taxon>Rutelinae</taxon>
        <taxon>Popillia</taxon>
    </lineage>
</organism>
<dbReference type="GO" id="GO:0032259">
    <property type="term" value="P:methylation"/>
    <property type="evidence" value="ECO:0007669"/>
    <property type="project" value="UniProtKB-KW"/>
</dbReference>
<keyword evidence="9" id="KW-0677">Repeat</keyword>
<dbReference type="Pfam" id="PF17982">
    <property type="entry name" value="C5HCH"/>
    <property type="match status" value="1"/>
</dbReference>